<keyword evidence="9" id="KW-0648">Protein biosynthesis</keyword>
<dbReference type="FunFam" id="1.10.240.10:FF:000007">
    <property type="entry name" value="Tryptophan--tRNA ligase"/>
    <property type="match status" value="1"/>
</dbReference>
<dbReference type="GO" id="GO:0003723">
    <property type="term" value="F:RNA binding"/>
    <property type="evidence" value="ECO:0007669"/>
    <property type="project" value="UniProtKB-UniRule"/>
</dbReference>
<comment type="catalytic activity">
    <reaction evidence="12">
        <text>tRNA(Trp) + L-tryptophan + ATP = L-tryptophyl-tRNA(Trp) + AMP + diphosphate + H(+)</text>
        <dbReference type="Rhea" id="RHEA:24080"/>
        <dbReference type="Rhea" id="RHEA-COMP:9671"/>
        <dbReference type="Rhea" id="RHEA-COMP:9705"/>
        <dbReference type="ChEBI" id="CHEBI:15378"/>
        <dbReference type="ChEBI" id="CHEBI:30616"/>
        <dbReference type="ChEBI" id="CHEBI:33019"/>
        <dbReference type="ChEBI" id="CHEBI:57912"/>
        <dbReference type="ChEBI" id="CHEBI:78442"/>
        <dbReference type="ChEBI" id="CHEBI:78535"/>
        <dbReference type="ChEBI" id="CHEBI:456215"/>
        <dbReference type="EC" id="6.1.1.2"/>
    </reaction>
</comment>
<dbReference type="STRING" id="988480.A0A075AW02"/>
<dbReference type="InterPro" id="IPR000504">
    <property type="entry name" value="RRM_dom"/>
</dbReference>
<evidence type="ECO:0000313" key="17">
    <source>
        <dbReference type="Proteomes" id="UP000030755"/>
    </source>
</evidence>
<evidence type="ECO:0000256" key="6">
    <source>
        <dbReference type="ARBA" id="ARBA00022598"/>
    </source>
</evidence>
<evidence type="ECO:0000259" key="15">
    <source>
        <dbReference type="PROSITE" id="PS50800"/>
    </source>
</evidence>
<feature type="domain" description="SAP" evidence="15">
    <location>
        <begin position="404"/>
        <end position="438"/>
    </location>
</feature>
<comment type="subcellular location">
    <subcellularLocation>
        <location evidence="1">Cytoplasm</location>
    </subcellularLocation>
</comment>
<dbReference type="InterPro" id="IPR034257">
    <property type="entry name" value="Acinus_RRM"/>
</dbReference>
<accession>A0A075AW02</accession>
<evidence type="ECO:0000256" key="12">
    <source>
        <dbReference type="ARBA" id="ARBA00049929"/>
    </source>
</evidence>
<reference evidence="16 17" key="1">
    <citation type="journal article" date="2013" name="Curr. Biol.">
        <title>Shared signatures of parasitism and phylogenomics unite Cryptomycota and microsporidia.</title>
        <authorList>
            <person name="James T.Y."/>
            <person name="Pelin A."/>
            <person name="Bonen L."/>
            <person name="Ahrendt S."/>
            <person name="Sain D."/>
            <person name="Corradi N."/>
            <person name="Stajich J.E."/>
        </authorList>
    </citation>
    <scope>NUCLEOTIDE SEQUENCE [LARGE SCALE GENOMIC DNA]</scope>
    <source>
        <strain evidence="16 17">CSF55</strain>
    </source>
</reference>
<keyword evidence="8" id="KW-0067">ATP-binding</keyword>
<evidence type="ECO:0000256" key="13">
    <source>
        <dbReference type="PROSITE-ProRule" id="PRU00176"/>
    </source>
</evidence>
<dbReference type="SUPFAM" id="SSF68906">
    <property type="entry name" value="SAP domain"/>
    <property type="match status" value="1"/>
</dbReference>
<proteinExistence type="inferred from homology"/>
<evidence type="ECO:0000256" key="3">
    <source>
        <dbReference type="ARBA" id="ARBA00013161"/>
    </source>
</evidence>
<dbReference type="NCBIfam" id="TIGR00233">
    <property type="entry name" value="trpS"/>
    <property type="match status" value="1"/>
</dbReference>
<keyword evidence="13" id="KW-0694">RNA-binding</keyword>
<dbReference type="OrthoDB" id="10261385at2759"/>
<dbReference type="PANTHER" id="PTHR10055">
    <property type="entry name" value="TRYPTOPHANYL-TRNA SYNTHETASE"/>
    <property type="match status" value="1"/>
</dbReference>
<dbReference type="Pfam" id="PF00579">
    <property type="entry name" value="tRNA-synt_1b"/>
    <property type="match status" value="1"/>
</dbReference>
<sequence length="672" mass="76305">MEDQLVTPWEVKGAVVDGEAQGIDYEKLIRQFGASRIDEKLLQRWEKVTGKPPHHFLKRDIEMILERHEKKLPFYLYTGRGPSSESMHLGHMIPFMFCKYLQDIFDCYLVIQMTDDEKFLWKNITLEQAHNFCYENAKDIISVGFNPEKTFIFSNLNYMGFMYDTILKIEKMITYNQAKAAFGFSESDAIGKVSFPAIQAAPSFSSSFKHIFKGSTNIPCLIPCAIDQDPYFRITRDVAPRLKYCKPALIHAMFFPALQGPSSKMSASDENSAIFMTDSMAQIKKKINKYAYSGGQATVDLHRQLGGNPEVDVAFQYLKFFLEDDEALKGIEEGYKQGIILSGEMKAKCIEIVQAFVEKFKKARDAVTDEDVLKFMKLPLQITIIVSLKFPNSHLEISMDNFTPSKLKVVQLREELSSRGLSPKGLKKDLVERLEAALKSENLQELPNSPSKLAKKRKIGSNLTEDITEELLPSFEQGENPAMDFKLKKDDTNDANHLQAIKDEEIIDPKTENVFNEQDRMEENSNKILTGEGPCCIGIQNLVRPFRTETLRQELGRFGEITKFWIDGIKSRCLLSFKSANSAREAMENLNGLTWPPETGKALLVNFVADEELDSKIESKGALENKQLNKEEEITVESGTFILSASPVNSLDQIFMKTSTRPHLYYKTAIST</sequence>
<dbReference type="SUPFAM" id="SSF54928">
    <property type="entry name" value="RNA-binding domain, RBD"/>
    <property type="match status" value="1"/>
</dbReference>
<dbReference type="Pfam" id="PF02037">
    <property type="entry name" value="SAP"/>
    <property type="match status" value="1"/>
</dbReference>
<dbReference type="AlphaFoldDB" id="A0A075AW02"/>
<dbReference type="SMART" id="SM00513">
    <property type="entry name" value="SAP"/>
    <property type="match status" value="1"/>
</dbReference>
<dbReference type="SUPFAM" id="SSF52374">
    <property type="entry name" value="Nucleotidylyl transferase"/>
    <property type="match status" value="1"/>
</dbReference>
<dbReference type="InterPro" id="IPR001412">
    <property type="entry name" value="aa-tRNA-synth_I_CS"/>
</dbReference>
<dbReference type="Gene3D" id="1.10.240.10">
    <property type="entry name" value="Tyrosyl-Transfer RNA Synthetase"/>
    <property type="match status" value="1"/>
</dbReference>
<dbReference type="HOGENOM" id="CLU_408891_0_0_1"/>
<dbReference type="PRINTS" id="PR01039">
    <property type="entry name" value="TRNASYNTHTRP"/>
</dbReference>
<dbReference type="Proteomes" id="UP000030755">
    <property type="component" value="Unassembled WGS sequence"/>
</dbReference>
<dbReference type="FunFam" id="3.40.50.620:FF:000033">
    <property type="entry name" value="tryptophan--tRNA ligase, cytoplasmic"/>
    <property type="match status" value="1"/>
</dbReference>
<organism evidence="16 17">
    <name type="scientific">Rozella allomycis (strain CSF55)</name>
    <dbReference type="NCBI Taxonomy" id="988480"/>
    <lineage>
        <taxon>Eukaryota</taxon>
        <taxon>Fungi</taxon>
        <taxon>Fungi incertae sedis</taxon>
        <taxon>Cryptomycota</taxon>
        <taxon>Cryptomycota incertae sedis</taxon>
        <taxon>Rozella</taxon>
    </lineage>
</organism>
<evidence type="ECO:0000256" key="9">
    <source>
        <dbReference type="ARBA" id="ARBA00022917"/>
    </source>
</evidence>
<evidence type="ECO:0000256" key="4">
    <source>
        <dbReference type="ARBA" id="ARBA00013782"/>
    </source>
</evidence>
<evidence type="ECO:0000256" key="2">
    <source>
        <dbReference type="ARBA" id="ARBA00005594"/>
    </source>
</evidence>
<evidence type="ECO:0000256" key="7">
    <source>
        <dbReference type="ARBA" id="ARBA00022741"/>
    </source>
</evidence>
<dbReference type="InterPro" id="IPR036361">
    <property type="entry name" value="SAP_dom_sf"/>
</dbReference>
<comment type="similarity">
    <text evidence="2">Belongs to the class-I aminoacyl-tRNA synthetase family.</text>
</comment>
<gene>
    <name evidence="16" type="ORF">O9G_000627</name>
</gene>
<protein>
    <recommendedName>
        <fullName evidence="4">Tryptophan--tRNA ligase, cytoplasmic</fullName>
        <ecNumber evidence="3">6.1.1.2</ecNumber>
    </recommendedName>
    <alternativeName>
        <fullName evidence="11">Tryptophanyl-tRNA synthetase</fullName>
    </alternativeName>
</protein>
<evidence type="ECO:0000256" key="5">
    <source>
        <dbReference type="ARBA" id="ARBA00022490"/>
    </source>
</evidence>
<name>A0A075AW02_ROZAC</name>
<dbReference type="PROSITE" id="PS50102">
    <property type="entry name" value="RRM"/>
    <property type="match status" value="1"/>
</dbReference>
<dbReference type="GO" id="GO:0006436">
    <property type="term" value="P:tryptophanyl-tRNA aminoacylation"/>
    <property type="evidence" value="ECO:0007669"/>
    <property type="project" value="InterPro"/>
</dbReference>
<dbReference type="InterPro" id="IPR002305">
    <property type="entry name" value="aa-tRNA-synth_Ic"/>
</dbReference>
<evidence type="ECO:0000256" key="8">
    <source>
        <dbReference type="ARBA" id="ARBA00022840"/>
    </source>
</evidence>
<evidence type="ECO:0000259" key="14">
    <source>
        <dbReference type="PROSITE" id="PS50102"/>
    </source>
</evidence>
<dbReference type="Gene3D" id="3.40.50.620">
    <property type="entry name" value="HUPs"/>
    <property type="match status" value="1"/>
</dbReference>
<dbReference type="EMBL" id="KE560959">
    <property type="protein sequence ID" value="EPZ34440.1"/>
    <property type="molecule type" value="Genomic_DNA"/>
</dbReference>
<dbReference type="CDD" id="cd12432">
    <property type="entry name" value="RRM_ACINU"/>
    <property type="match status" value="1"/>
</dbReference>
<dbReference type="EC" id="6.1.1.2" evidence="3"/>
<keyword evidence="10 16" id="KW-0030">Aminoacyl-tRNA synthetase</keyword>
<evidence type="ECO:0000256" key="1">
    <source>
        <dbReference type="ARBA" id="ARBA00004496"/>
    </source>
</evidence>
<dbReference type="PROSITE" id="PS50800">
    <property type="entry name" value="SAP"/>
    <property type="match status" value="1"/>
</dbReference>
<dbReference type="InterPro" id="IPR002306">
    <property type="entry name" value="Trp-tRNA-ligase"/>
</dbReference>
<evidence type="ECO:0000256" key="10">
    <source>
        <dbReference type="ARBA" id="ARBA00023146"/>
    </source>
</evidence>
<dbReference type="InterPro" id="IPR035979">
    <property type="entry name" value="RBD_domain_sf"/>
</dbReference>
<feature type="domain" description="RRM" evidence="14">
    <location>
        <begin position="535"/>
        <end position="610"/>
    </location>
</feature>
<keyword evidence="5" id="KW-0963">Cytoplasm</keyword>
<dbReference type="GO" id="GO:0005524">
    <property type="term" value="F:ATP binding"/>
    <property type="evidence" value="ECO:0007669"/>
    <property type="project" value="UniProtKB-KW"/>
</dbReference>
<dbReference type="InterPro" id="IPR003034">
    <property type="entry name" value="SAP_dom"/>
</dbReference>
<dbReference type="Gene3D" id="1.10.720.30">
    <property type="entry name" value="SAP domain"/>
    <property type="match status" value="1"/>
</dbReference>
<dbReference type="Gene3D" id="3.30.70.330">
    <property type="match status" value="1"/>
</dbReference>
<keyword evidence="17" id="KW-1185">Reference proteome</keyword>
<evidence type="ECO:0000313" key="16">
    <source>
        <dbReference type="EMBL" id="EPZ34440.1"/>
    </source>
</evidence>
<keyword evidence="6 16" id="KW-0436">Ligase</keyword>
<dbReference type="PANTHER" id="PTHR10055:SF1">
    <property type="entry name" value="TRYPTOPHAN--TRNA LIGASE, CYTOPLASMIC"/>
    <property type="match status" value="1"/>
</dbReference>
<dbReference type="InterPro" id="IPR014729">
    <property type="entry name" value="Rossmann-like_a/b/a_fold"/>
</dbReference>
<dbReference type="GO" id="GO:0005737">
    <property type="term" value="C:cytoplasm"/>
    <property type="evidence" value="ECO:0007669"/>
    <property type="project" value="UniProtKB-SubCell"/>
</dbReference>
<evidence type="ECO:0000256" key="11">
    <source>
        <dbReference type="ARBA" id="ARBA00030268"/>
    </source>
</evidence>
<dbReference type="InterPro" id="IPR012677">
    <property type="entry name" value="Nucleotide-bd_a/b_plait_sf"/>
</dbReference>
<keyword evidence="7" id="KW-0547">Nucleotide-binding</keyword>
<dbReference type="CDD" id="cd00806">
    <property type="entry name" value="TrpRS_core"/>
    <property type="match status" value="1"/>
</dbReference>
<dbReference type="PROSITE" id="PS00178">
    <property type="entry name" value="AA_TRNA_LIGASE_I"/>
    <property type="match status" value="1"/>
</dbReference>
<dbReference type="GO" id="GO:0004830">
    <property type="term" value="F:tryptophan-tRNA ligase activity"/>
    <property type="evidence" value="ECO:0007669"/>
    <property type="project" value="UniProtKB-EC"/>
</dbReference>